<gene>
    <name evidence="1" type="ORF">ymoll0001_20180</name>
</gene>
<evidence type="ECO:0000313" key="1">
    <source>
        <dbReference type="EMBL" id="EEQ11448.1"/>
    </source>
</evidence>
<keyword evidence="2" id="KW-1185">Reference proteome</keyword>
<name>A0ABM9YC48_YERMW</name>
<evidence type="ECO:0000313" key="2">
    <source>
        <dbReference type="Proteomes" id="UP000003027"/>
    </source>
</evidence>
<proteinExistence type="predicted"/>
<accession>A0ABM9YC48</accession>
<dbReference type="Proteomes" id="UP000003027">
    <property type="component" value="Unassembled WGS sequence"/>
</dbReference>
<organism evidence="1 2">
    <name type="scientific">Yersinia mollaretii (strain ATCC 43969 / DSM 18520 / CIP 103324 / CNY 7263 / WAIP 204)</name>
    <dbReference type="NCBI Taxonomy" id="349967"/>
    <lineage>
        <taxon>Bacteria</taxon>
        <taxon>Pseudomonadati</taxon>
        <taxon>Pseudomonadota</taxon>
        <taxon>Gammaproteobacteria</taxon>
        <taxon>Enterobacterales</taxon>
        <taxon>Yersiniaceae</taxon>
        <taxon>Yersinia</taxon>
    </lineage>
</organism>
<comment type="caution">
    <text evidence="1">The sequence shown here is derived from an EMBL/GenBank/DDBJ whole genome shotgun (WGS) entry which is preliminary data.</text>
</comment>
<protein>
    <submittedName>
        <fullName evidence="1">Uncharacterized protein</fullName>
    </submittedName>
</protein>
<sequence length="51" mass="5731">MFFIRSADNAAPLFIRNHFGYTGDVRADRTIFLFIGVYASIKIGELITFSG</sequence>
<dbReference type="EMBL" id="AALD02000008">
    <property type="protein sequence ID" value="EEQ11448.1"/>
    <property type="molecule type" value="Genomic_DNA"/>
</dbReference>
<reference evidence="1" key="1">
    <citation type="submission" date="2008-12" db="EMBL/GenBank/DDBJ databases">
        <title>Annotation of the Yersinia mollaretii ATCC 43969 genome.</title>
        <authorList>
            <person name="Read T.D."/>
            <person name="Akmal A."/>
            <person name="Bishop-Lilly K."/>
            <person name="Chen P.E."/>
            <person name="Cook C."/>
            <person name="Kiley M.P."/>
            <person name="Lentz S."/>
            <person name="Mateczun A."/>
            <person name="Nagarajan N."/>
            <person name="Nolan N."/>
            <person name="Osborne B.I."/>
            <person name="Pop M."/>
            <person name="Sozhamannan S."/>
            <person name="Stewart A.C."/>
            <person name="Sulakvelidze A."/>
            <person name="Thomason B."/>
            <person name="Willner K."/>
            <person name="Zwick M.E."/>
        </authorList>
    </citation>
    <scope>NUCLEOTIDE SEQUENCE [LARGE SCALE GENOMIC DNA]</scope>
    <source>
        <strain evidence="1">ATCC 43969</strain>
    </source>
</reference>